<protein>
    <recommendedName>
        <fullName evidence="4">Invertebrate defensins family profile domain-containing protein</fullName>
    </recommendedName>
</protein>
<comment type="caution">
    <text evidence="2">The sequence shown here is derived from an EMBL/GenBank/DDBJ whole genome shotgun (WGS) entry which is preliminary data.</text>
</comment>
<name>A0A232EXI9_9HYME</name>
<sequence length="69" mass="7895">MRIILCFLLFFIAYAIADIEYYSVGGDCNQEMCENLCLNKDPTLFGICLGQECACMVNYVIDTDYDDEK</sequence>
<organism evidence="2 3">
    <name type="scientific">Trichomalopsis sarcophagae</name>
    <dbReference type="NCBI Taxonomy" id="543379"/>
    <lineage>
        <taxon>Eukaryota</taxon>
        <taxon>Metazoa</taxon>
        <taxon>Ecdysozoa</taxon>
        <taxon>Arthropoda</taxon>
        <taxon>Hexapoda</taxon>
        <taxon>Insecta</taxon>
        <taxon>Pterygota</taxon>
        <taxon>Neoptera</taxon>
        <taxon>Endopterygota</taxon>
        <taxon>Hymenoptera</taxon>
        <taxon>Apocrita</taxon>
        <taxon>Proctotrupomorpha</taxon>
        <taxon>Chalcidoidea</taxon>
        <taxon>Pteromalidae</taxon>
        <taxon>Pteromalinae</taxon>
        <taxon>Trichomalopsis</taxon>
    </lineage>
</organism>
<keyword evidence="3" id="KW-1185">Reference proteome</keyword>
<dbReference type="EMBL" id="NNAY01001738">
    <property type="protein sequence ID" value="OXU23071.1"/>
    <property type="molecule type" value="Genomic_DNA"/>
</dbReference>
<gene>
    <name evidence="2" type="ORF">TSAR_015920</name>
</gene>
<feature type="chain" id="PRO_5012059417" description="Invertebrate defensins family profile domain-containing protein" evidence="1">
    <location>
        <begin position="18"/>
        <end position="69"/>
    </location>
</feature>
<dbReference type="AlphaFoldDB" id="A0A232EXI9"/>
<proteinExistence type="predicted"/>
<dbReference type="Proteomes" id="UP000215335">
    <property type="component" value="Unassembled WGS sequence"/>
</dbReference>
<feature type="signal peptide" evidence="1">
    <location>
        <begin position="1"/>
        <end position="17"/>
    </location>
</feature>
<evidence type="ECO:0000256" key="1">
    <source>
        <dbReference type="SAM" id="SignalP"/>
    </source>
</evidence>
<evidence type="ECO:0000313" key="3">
    <source>
        <dbReference type="Proteomes" id="UP000215335"/>
    </source>
</evidence>
<evidence type="ECO:0000313" key="2">
    <source>
        <dbReference type="EMBL" id="OXU23071.1"/>
    </source>
</evidence>
<accession>A0A232EXI9</accession>
<evidence type="ECO:0008006" key="4">
    <source>
        <dbReference type="Google" id="ProtNLM"/>
    </source>
</evidence>
<keyword evidence="1" id="KW-0732">Signal</keyword>
<reference evidence="2 3" key="1">
    <citation type="journal article" date="2017" name="Curr. Biol.">
        <title>The Evolution of Venom by Co-option of Single-Copy Genes.</title>
        <authorList>
            <person name="Martinson E.O."/>
            <person name="Mrinalini"/>
            <person name="Kelkar Y.D."/>
            <person name="Chang C.H."/>
            <person name="Werren J.H."/>
        </authorList>
    </citation>
    <scope>NUCLEOTIDE SEQUENCE [LARGE SCALE GENOMIC DNA]</scope>
    <source>
        <strain evidence="2 3">Alberta</strain>
        <tissue evidence="2">Whole body</tissue>
    </source>
</reference>